<dbReference type="PIRSF" id="PIRSF001361">
    <property type="entry name" value="DAHP_synthase"/>
    <property type="match status" value="1"/>
</dbReference>
<dbReference type="UniPathway" id="UPA00053">
    <property type="reaction ID" value="UER00084"/>
</dbReference>
<dbReference type="PANTHER" id="PTHR21225:SF12">
    <property type="entry name" value="PHOSPHO-2-DEHYDRO-3-DEOXYHEPTONATE ALDOLASE, TYROSINE-INHIBITED"/>
    <property type="match status" value="1"/>
</dbReference>
<dbReference type="InterPro" id="IPR013785">
    <property type="entry name" value="Aldolase_TIM"/>
</dbReference>
<comment type="function">
    <text evidence="1 8">Stereospecific condensation of phosphoenolpyruvate (PEP) and D-erythrose-4-phosphate (E4P) giving rise to 3-deoxy-D-arabino-heptulosonate-7-phosphate (DAHP).</text>
</comment>
<dbReference type="GO" id="GO:0003849">
    <property type="term" value="F:3-deoxy-7-phosphoheptulonate synthase activity"/>
    <property type="evidence" value="ECO:0007669"/>
    <property type="project" value="UniProtKB-EC"/>
</dbReference>
<evidence type="ECO:0000313" key="11">
    <source>
        <dbReference type="Proteomes" id="UP000177287"/>
    </source>
</evidence>
<protein>
    <recommendedName>
        <fullName evidence="8">Phospho-2-dehydro-3-deoxyheptonate aldolase</fullName>
        <ecNumber evidence="8">2.5.1.54</ecNumber>
    </recommendedName>
</protein>
<dbReference type="PANTHER" id="PTHR21225">
    <property type="entry name" value="PHOSPHO-2-DEHYDRO-3-DEOXYHEPTONATE ALDOLASE DAHP SYNTHETASE"/>
    <property type="match status" value="1"/>
</dbReference>
<comment type="similarity">
    <text evidence="3 8">Belongs to the class-I DAHP synthase family.</text>
</comment>
<proteinExistence type="inferred from homology"/>
<dbReference type="SUPFAM" id="SSF51569">
    <property type="entry name" value="Aldolase"/>
    <property type="match status" value="1"/>
</dbReference>
<dbReference type="EMBL" id="MHUF01000001">
    <property type="protein sequence ID" value="OHA73387.1"/>
    <property type="molecule type" value="Genomic_DNA"/>
</dbReference>
<sequence>MTELVADSREQIQRIITGQDDRMLMLVGPCSIHDEKAGLEYAQRLLSLKKRIEDRIMVVMRVYFEKPRTTTGWKGFINDPRLDGSMEMKEGLERGRRFLHEVVRLGIPAGTEMLDPVTPQHFADIMSWAAIGARTVESQTHRQLASGLSMPVGFKNGTGGTGYSVEIAVNAILAACQTHTFLSVDGYGREGVVKTNGKKRDFHIVLRGGEQGPNYSAEHIADAVARLKKASLPPYLIVDCSHANSRKNFRNQSGVFQAVIGQRVAGNPHIVGVMLESHLFEGNQKLEGDPSKLKYGVSITDGCVGWETTEQLLLQAHSILRRASELDALDRSIEERASRAATVSVHQ</sequence>
<evidence type="ECO:0000313" key="10">
    <source>
        <dbReference type="EMBL" id="OHA73387.1"/>
    </source>
</evidence>
<feature type="domain" description="DAHP synthetase I/KDSA" evidence="9">
    <location>
        <begin position="13"/>
        <end position="312"/>
    </location>
</feature>
<keyword evidence="4 8" id="KW-0028">Amino-acid biosynthesis</keyword>
<organism evidence="10 11">
    <name type="scientific">Candidatus Wildermuthbacteria bacterium RIFCSPLOWO2_01_FULL_47_18</name>
    <dbReference type="NCBI Taxonomy" id="1802460"/>
    <lineage>
        <taxon>Bacteria</taxon>
        <taxon>Candidatus Wildermuthiibacteriota</taxon>
    </lineage>
</organism>
<dbReference type="GO" id="GO:0009073">
    <property type="term" value="P:aromatic amino acid family biosynthetic process"/>
    <property type="evidence" value="ECO:0007669"/>
    <property type="project" value="UniProtKB-KW"/>
</dbReference>
<dbReference type="NCBIfam" id="NF009395">
    <property type="entry name" value="PRK12755.1"/>
    <property type="match status" value="1"/>
</dbReference>
<name>A0A1G2RKP7_9BACT</name>
<evidence type="ECO:0000256" key="2">
    <source>
        <dbReference type="ARBA" id="ARBA00004688"/>
    </source>
</evidence>
<evidence type="ECO:0000256" key="8">
    <source>
        <dbReference type="PIRNR" id="PIRNR001361"/>
    </source>
</evidence>
<comment type="catalytic activity">
    <reaction evidence="7 8">
        <text>D-erythrose 4-phosphate + phosphoenolpyruvate + H2O = 7-phospho-2-dehydro-3-deoxy-D-arabino-heptonate + phosphate</text>
        <dbReference type="Rhea" id="RHEA:14717"/>
        <dbReference type="ChEBI" id="CHEBI:15377"/>
        <dbReference type="ChEBI" id="CHEBI:16897"/>
        <dbReference type="ChEBI" id="CHEBI:43474"/>
        <dbReference type="ChEBI" id="CHEBI:58394"/>
        <dbReference type="ChEBI" id="CHEBI:58702"/>
        <dbReference type="EC" id="2.5.1.54"/>
    </reaction>
</comment>
<evidence type="ECO:0000256" key="1">
    <source>
        <dbReference type="ARBA" id="ARBA00003726"/>
    </source>
</evidence>
<accession>A0A1G2RKP7</accession>
<dbReference type="GO" id="GO:0009423">
    <property type="term" value="P:chorismate biosynthetic process"/>
    <property type="evidence" value="ECO:0007669"/>
    <property type="project" value="UniProtKB-UniPathway"/>
</dbReference>
<evidence type="ECO:0000256" key="5">
    <source>
        <dbReference type="ARBA" id="ARBA00022679"/>
    </source>
</evidence>
<evidence type="ECO:0000256" key="6">
    <source>
        <dbReference type="ARBA" id="ARBA00023141"/>
    </source>
</evidence>
<dbReference type="InterPro" id="IPR006219">
    <property type="entry name" value="DAHP_synth_1"/>
</dbReference>
<dbReference type="GO" id="GO:0008652">
    <property type="term" value="P:amino acid biosynthetic process"/>
    <property type="evidence" value="ECO:0007669"/>
    <property type="project" value="UniProtKB-KW"/>
</dbReference>
<reference evidence="10 11" key="1">
    <citation type="journal article" date="2016" name="Nat. Commun.">
        <title>Thousands of microbial genomes shed light on interconnected biogeochemical processes in an aquifer system.</title>
        <authorList>
            <person name="Anantharaman K."/>
            <person name="Brown C.T."/>
            <person name="Hug L.A."/>
            <person name="Sharon I."/>
            <person name="Castelle C.J."/>
            <person name="Probst A.J."/>
            <person name="Thomas B.C."/>
            <person name="Singh A."/>
            <person name="Wilkins M.J."/>
            <person name="Karaoz U."/>
            <person name="Brodie E.L."/>
            <person name="Williams K.H."/>
            <person name="Hubbard S.S."/>
            <person name="Banfield J.F."/>
        </authorList>
    </citation>
    <scope>NUCLEOTIDE SEQUENCE [LARGE SCALE GENOMIC DNA]</scope>
</reference>
<dbReference type="EC" id="2.5.1.54" evidence="8"/>
<evidence type="ECO:0000256" key="3">
    <source>
        <dbReference type="ARBA" id="ARBA00007985"/>
    </source>
</evidence>
<keyword evidence="6 8" id="KW-0057">Aromatic amino acid biosynthesis</keyword>
<dbReference type="NCBIfam" id="TIGR00034">
    <property type="entry name" value="aroFGH"/>
    <property type="match status" value="1"/>
</dbReference>
<comment type="pathway">
    <text evidence="2 8">Metabolic intermediate biosynthesis; chorismate biosynthesis; chorismate from D-erythrose 4-phosphate and phosphoenolpyruvate: step 1/7.</text>
</comment>
<keyword evidence="5 8" id="KW-0808">Transferase</keyword>
<dbReference type="AlphaFoldDB" id="A0A1G2RKP7"/>
<dbReference type="Pfam" id="PF00793">
    <property type="entry name" value="DAHP_synth_1"/>
    <property type="match status" value="1"/>
</dbReference>
<dbReference type="GO" id="GO:0005737">
    <property type="term" value="C:cytoplasm"/>
    <property type="evidence" value="ECO:0007669"/>
    <property type="project" value="TreeGrafter"/>
</dbReference>
<evidence type="ECO:0000256" key="7">
    <source>
        <dbReference type="ARBA" id="ARBA00047508"/>
    </source>
</evidence>
<dbReference type="Proteomes" id="UP000177287">
    <property type="component" value="Unassembled WGS sequence"/>
</dbReference>
<gene>
    <name evidence="10" type="ORF">A3A27_00080</name>
</gene>
<evidence type="ECO:0000259" key="9">
    <source>
        <dbReference type="Pfam" id="PF00793"/>
    </source>
</evidence>
<comment type="caution">
    <text evidence="10">The sequence shown here is derived from an EMBL/GenBank/DDBJ whole genome shotgun (WGS) entry which is preliminary data.</text>
</comment>
<dbReference type="Gene3D" id="3.20.20.70">
    <property type="entry name" value="Aldolase class I"/>
    <property type="match status" value="1"/>
</dbReference>
<evidence type="ECO:0000256" key="4">
    <source>
        <dbReference type="ARBA" id="ARBA00022605"/>
    </source>
</evidence>
<dbReference type="InterPro" id="IPR006218">
    <property type="entry name" value="DAHP1/KDSA"/>
</dbReference>